<dbReference type="RefSeq" id="WP_346031162.1">
    <property type="nucleotide sequence ID" value="NZ_BAABHV010000001.1"/>
</dbReference>
<proteinExistence type="predicted"/>
<sequence length="245" mass="27006">MTASTDRRGTLVLGLAAAVTPAVVSTRALALPVERLIDPPEGPMRYSRSVTRDLIDGTPFTVTRDFSIEFRRFSEGFMLRGEQQDVRIDAPEVLAPFAELERARDESGLFPIALNAFGQILSSQIARQDGPYLREAVDEAVAEIASHPIGEDEREQVVQFLRALQQVGNRVTAHLPPDLFAPASQSRHDERDIALPGGVAGKVETVFEAERDERTGLMRAANRTVLTRVAQTTRGTRERWSLTAS</sequence>
<gene>
    <name evidence="1" type="ORF">GCM10023208_00750</name>
</gene>
<comment type="caution">
    <text evidence="1">The sequence shown here is derived from an EMBL/GenBank/DDBJ whole genome shotgun (WGS) entry which is preliminary data.</text>
</comment>
<accession>A0ABP9JYP5</accession>
<reference evidence="2" key="1">
    <citation type="journal article" date="2019" name="Int. J. Syst. Evol. Microbiol.">
        <title>The Global Catalogue of Microorganisms (GCM) 10K type strain sequencing project: providing services to taxonomists for standard genome sequencing and annotation.</title>
        <authorList>
            <consortium name="The Broad Institute Genomics Platform"/>
            <consortium name="The Broad Institute Genome Sequencing Center for Infectious Disease"/>
            <person name="Wu L."/>
            <person name="Ma J."/>
        </authorList>
    </citation>
    <scope>NUCLEOTIDE SEQUENCE [LARGE SCALE GENOMIC DNA]</scope>
    <source>
        <strain evidence="2">JCM 18014</strain>
    </source>
</reference>
<dbReference type="EMBL" id="BAABHV010000001">
    <property type="protein sequence ID" value="GAA5045859.1"/>
    <property type="molecule type" value="Genomic_DNA"/>
</dbReference>
<dbReference type="Proteomes" id="UP001500518">
    <property type="component" value="Unassembled WGS sequence"/>
</dbReference>
<evidence type="ECO:0000313" key="1">
    <source>
        <dbReference type="EMBL" id="GAA5045859.1"/>
    </source>
</evidence>
<keyword evidence="2" id="KW-1185">Reference proteome</keyword>
<protein>
    <submittedName>
        <fullName evidence="1">Uncharacterized protein</fullName>
    </submittedName>
</protein>
<organism evidence="1 2">
    <name type="scientific">Erythrobacter westpacificensis</name>
    <dbReference type="NCBI Taxonomy" id="1055231"/>
    <lineage>
        <taxon>Bacteria</taxon>
        <taxon>Pseudomonadati</taxon>
        <taxon>Pseudomonadota</taxon>
        <taxon>Alphaproteobacteria</taxon>
        <taxon>Sphingomonadales</taxon>
        <taxon>Erythrobacteraceae</taxon>
        <taxon>Erythrobacter/Porphyrobacter group</taxon>
        <taxon>Erythrobacter</taxon>
    </lineage>
</organism>
<evidence type="ECO:0000313" key="2">
    <source>
        <dbReference type="Proteomes" id="UP001500518"/>
    </source>
</evidence>
<name>A0ABP9JYP5_9SPHN</name>